<dbReference type="AlphaFoldDB" id="A0A433QRE4"/>
<reference evidence="1 2" key="1">
    <citation type="journal article" date="2018" name="New Phytol.">
        <title>Phylogenomics of Endogonaceae and evolution of mycorrhizas within Mucoromycota.</title>
        <authorList>
            <person name="Chang Y."/>
            <person name="Desiro A."/>
            <person name="Na H."/>
            <person name="Sandor L."/>
            <person name="Lipzen A."/>
            <person name="Clum A."/>
            <person name="Barry K."/>
            <person name="Grigoriev I.V."/>
            <person name="Martin F.M."/>
            <person name="Stajich J.E."/>
            <person name="Smith M.E."/>
            <person name="Bonito G."/>
            <person name="Spatafora J.W."/>
        </authorList>
    </citation>
    <scope>NUCLEOTIDE SEQUENCE [LARGE SCALE GENOMIC DNA]</scope>
    <source>
        <strain evidence="1 2">AD002</strain>
    </source>
</reference>
<dbReference type="Proteomes" id="UP000274822">
    <property type="component" value="Unassembled WGS sequence"/>
</dbReference>
<name>A0A433QRE4_9FUNG</name>
<accession>A0A433QRE4</accession>
<keyword evidence="2" id="KW-1185">Reference proteome</keyword>
<organism evidence="1 2">
    <name type="scientific">Jimgerdemannia flammicorona</name>
    <dbReference type="NCBI Taxonomy" id="994334"/>
    <lineage>
        <taxon>Eukaryota</taxon>
        <taxon>Fungi</taxon>
        <taxon>Fungi incertae sedis</taxon>
        <taxon>Mucoromycota</taxon>
        <taxon>Mucoromycotina</taxon>
        <taxon>Endogonomycetes</taxon>
        <taxon>Endogonales</taxon>
        <taxon>Endogonaceae</taxon>
        <taxon>Jimgerdemannia</taxon>
    </lineage>
</organism>
<protein>
    <submittedName>
        <fullName evidence="1">Uncharacterized protein</fullName>
    </submittedName>
</protein>
<proteinExistence type="predicted"/>
<sequence length="421" mass="47568">MPRRWIRHDPRVPTDRLVQFAALVYTRTVRRAEDDHRGLVAIISQDGEEEGVVKAWYQAEEEEVSFGFVEILTVTHDLDLAALERGNSVAPVRLEGTAFVRAAEPEAQGWRGEKERNVQEVRTDWKRKEWQAMEIRDLAPEEDRSFVRSEMLEQSGWDSATKTNTTIFARDFVAPRRLDATALSSRPNDLRRQLPDTPPLRTEDLDRTAAISLATRDFDPMAMQNDETMWTAPVNGVTYRPLFEVVAVPSVRVDESAGTGGRIRRWGEGVEDHQTPPFDDRNREEDEEEALMRRVSEALTPVGTSMYDERSVVEGQEIIARLVDDPEKTFMFLGEGGESAGVERARAGDQGSDGRYRWDVGETVQEGPTLARITAKYMPLTASAWNAVEGTTHGTDGYSYATLEYLRKFELVNRGRRGSGS</sequence>
<gene>
    <name evidence="1" type="ORF">BC938DRAFT_475685</name>
</gene>
<dbReference type="EMBL" id="RBNJ01002144">
    <property type="protein sequence ID" value="RUS32339.1"/>
    <property type="molecule type" value="Genomic_DNA"/>
</dbReference>
<evidence type="ECO:0000313" key="2">
    <source>
        <dbReference type="Proteomes" id="UP000274822"/>
    </source>
</evidence>
<comment type="caution">
    <text evidence="1">The sequence shown here is derived from an EMBL/GenBank/DDBJ whole genome shotgun (WGS) entry which is preliminary data.</text>
</comment>
<evidence type="ECO:0000313" key="1">
    <source>
        <dbReference type="EMBL" id="RUS32339.1"/>
    </source>
</evidence>